<dbReference type="GeneID" id="85166665"/>
<protein>
    <submittedName>
        <fullName evidence="1">Uncharacterized protein</fullName>
    </submittedName>
</protein>
<name>A0A087DEG9_9BIFI</name>
<proteinExistence type="predicted"/>
<sequence>MGDIEELRRENRRRIVPSSHDVPRPRYESFMTDTLRHALTADGWNQSDSAVYRKTFVSSWLGAREYSLTVAPFDTILGGIEVSMFAMVGRMSAGETADAFGGMGLLDMWSTDVLGEYGVVRSSFGGEHPNVLGQQLADDLALWMAIRSGSDDPASMPGPLHMLRPRVACRMDARPPSRMRSRGGADANGVIMNGASTGIFGTSTVRCSTIFGRVAIGSAAPVTTVILRTGCATVCRGAHRHWS</sequence>
<organism evidence="1 2">
    <name type="scientific">Bifidobacterium scardovii</name>
    <dbReference type="NCBI Taxonomy" id="158787"/>
    <lineage>
        <taxon>Bacteria</taxon>
        <taxon>Bacillati</taxon>
        <taxon>Actinomycetota</taxon>
        <taxon>Actinomycetes</taxon>
        <taxon>Bifidobacteriales</taxon>
        <taxon>Bifidobacteriaceae</taxon>
        <taxon>Bifidobacterium</taxon>
    </lineage>
</organism>
<gene>
    <name evidence="1" type="ORF">BSCA_2297</name>
</gene>
<evidence type="ECO:0000313" key="1">
    <source>
        <dbReference type="EMBL" id="KFI93919.1"/>
    </source>
</evidence>
<comment type="caution">
    <text evidence="1">The sequence shown here is derived from an EMBL/GenBank/DDBJ whole genome shotgun (WGS) entry which is preliminary data.</text>
</comment>
<evidence type="ECO:0000313" key="2">
    <source>
        <dbReference type="Proteomes" id="UP000029033"/>
    </source>
</evidence>
<accession>A0A087DEG9</accession>
<dbReference type="AlphaFoldDB" id="A0A087DEG9"/>
<dbReference type="Proteomes" id="UP000029033">
    <property type="component" value="Unassembled WGS sequence"/>
</dbReference>
<dbReference type="RefSeq" id="WP_033517111.1">
    <property type="nucleotide sequence ID" value="NZ_CAUPKV010000013.1"/>
</dbReference>
<reference evidence="1 2" key="1">
    <citation type="submission" date="2014-03" db="EMBL/GenBank/DDBJ databases">
        <title>Genomics of Bifidobacteria.</title>
        <authorList>
            <person name="Ventura M."/>
            <person name="Milani C."/>
            <person name="Lugli G.A."/>
        </authorList>
    </citation>
    <scope>NUCLEOTIDE SEQUENCE [LARGE SCALE GENOMIC DNA]</scope>
    <source>
        <strain evidence="1 2">LMG 21589</strain>
    </source>
</reference>
<keyword evidence="2" id="KW-1185">Reference proteome</keyword>
<dbReference type="EMBL" id="JGZO01000011">
    <property type="protein sequence ID" value="KFI93919.1"/>
    <property type="molecule type" value="Genomic_DNA"/>
</dbReference>